<feature type="region of interest" description="Disordered" evidence="1">
    <location>
        <begin position="41"/>
        <end position="126"/>
    </location>
</feature>
<keyword evidence="2" id="KW-0732">Signal</keyword>
<dbReference type="RefSeq" id="WP_096581115.1">
    <property type="nucleotide sequence ID" value="NZ_CAWNJS010000001.1"/>
</dbReference>
<feature type="compositionally biased region" description="Gly residues" evidence="1">
    <location>
        <begin position="115"/>
        <end position="126"/>
    </location>
</feature>
<protein>
    <recommendedName>
        <fullName evidence="5">Collagen-like protein</fullName>
    </recommendedName>
</protein>
<evidence type="ECO:0000313" key="3">
    <source>
        <dbReference type="EMBL" id="BAZ01507.1"/>
    </source>
</evidence>
<proteinExistence type="predicted"/>
<evidence type="ECO:0008006" key="5">
    <source>
        <dbReference type="Google" id="ProtNLM"/>
    </source>
</evidence>
<dbReference type="Proteomes" id="UP000218785">
    <property type="component" value="Chromosome"/>
</dbReference>
<feature type="chain" id="PRO_5012644962" description="Collagen-like protein" evidence="2">
    <location>
        <begin position="27"/>
        <end position="468"/>
    </location>
</feature>
<keyword evidence="4" id="KW-1185">Reference proteome</keyword>
<evidence type="ECO:0000256" key="1">
    <source>
        <dbReference type="SAM" id="MobiDB-lite"/>
    </source>
</evidence>
<dbReference type="AlphaFoldDB" id="A0A1Z4N729"/>
<reference evidence="3 4" key="1">
    <citation type="submission" date="2017-06" db="EMBL/GenBank/DDBJ databases">
        <title>Genome sequencing of cyanobaciteial culture collection at National Institute for Environmental Studies (NIES).</title>
        <authorList>
            <person name="Hirose Y."/>
            <person name="Shimura Y."/>
            <person name="Fujisawa T."/>
            <person name="Nakamura Y."/>
            <person name="Kawachi M."/>
        </authorList>
    </citation>
    <scope>NUCLEOTIDE SEQUENCE [LARGE SCALE GENOMIC DNA]</scope>
    <source>
        <strain evidence="3 4">NIES-37</strain>
    </source>
</reference>
<accession>A0A1Z4N729</accession>
<dbReference type="EMBL" id="AP018248">
    <property type="protein sequence ID" value="BAZ01507.1"/>
    <property type="molecule type" value="Genomic_DNA"/>
</dbReference>
<gene>
    <name evidence="3" type="ORF">NIES37_55090</name>
</gene>
<dbReference type="KEGG" id="ttq:NIES37_55090"/>
<name>A0A1Z4N729_9CYAN</name>
<sequence length="468" mass="49922">MYKGFSRKLPLLLTFCLFTSFLPASGSVLCPAFAQGEYGKGGKNYGTDGNTGSDGRTGRNGRDGQNQTIFVDGTPVNLNLAGENGEDGEDGQRGSKADCGYKHENVNRDINAPSGGNGGAGGRGGDGGNGGSVTAYYTNLADLRQVLIRASGGEGGRGGRGGNGARGCNCRVRSWEVKTCTGTPGSPDYKCTDKVYRCNDGRDGRYGSDGGDGRQGRLGILSIIQGKESLAGDLPTLQAAVAELTGKQFNLSKNKWNNRNGAASLLASGSVIADEYREFDRRLEGAFQLLWQEKQPISSFGNPVATLNLNDSKEVEITFPEDLWVDGSSQTTTNLTTFTVKNAISKQDVTRLAVAEFAGAEQNLNLKIVDLAAKSQAIQTQFRVKFRAKDSSSGLSDYLTLYEGDIPAELVSRDYNRFTLALGKLPMSRPVELTSGVNVDIEVVATRSLGGRSAKQTINWQGAIRRSR</sequence>
<evidence type="ECO:0000313" key="4">
    <source>
        <dbReference type="Proteomes" id="UP000218785"/>
    </source>
</evidence>
<organism evidence="3 4">
    <name type="scientific">Tolypothrix tenuis PCC 7101</name>
    <dbReference type="NCBI Taxonomy" id="231146"/>
    <lineage>
        <taxon>Bacteria</taxon>
        <taxon>Bacillati</taxon>
        <taxon>Cyanobacteriota</taxon>
        <taxon>Cyanophyceae</taxon>
        <taxon>Nostocales</taxon>
        <taxon>Tolypothrichaceae</taxon>
        <taxon>Tolypothrix</taxon>
    </lineage>
</organism>
<feature type="compositionally biased region" description="Basic and acidic residues" evidence="1">
    <location>
        <begin position="90"/>
        <end position="107"/>
    </location>
</feature>
<evidence type="ECO:0000256" key="2">
    <source>
        <dbReference type="SAM" id="SignalP"/>
    </source>
</evidence>
<feature type="signal peptide" evidence="2">
    <location>
        <begin position="1"/>
        <end position="26"/>
    </location>
</feature>